<dbReference type="Proteomes" id="UP000203193">
    <property type="component" value="Segment"/>
</dbReference>
<accession>A0A0S0N239</accession>
<dbReference type="KEGG" id="vg:26637062"/>
<evidence type="ECO:0000313" key="2">
    <source>
        <dbReference type="EMBL" id="ALH23612.1"/>
    </source>
</evidence>
<evidence type="ECO:0000256" key="1">
    <source>
        <dbReference type="SAM" id="MobiDB-lite"/>
    </source>
</evidence>
<protein>
    <submittedName>
        <fullName evidence="2">Virion structural protein</fullName>
    </submittedName>
</protein>
<dbReference type="EMBL" id="JQ067089">
    <property type="protein sequence ID" value="ALH23612.1"/>
    <property type="molecule type" value="Genomic_DNA"/>
</dbReference>
<evidence type="ECO:0000313" key="3">
    <source>
        <dbReference type="Proteomes" id="UP000203193"/>
    </source>
</evidence>
<reference evidence="2 3" key="1">
    <citation type="journal article" date="2012" name="Appl. Environ. Microbiol.">
        <title>High Diversity and Novel Species of Pseudomonas aeruginosa Bacteriophages.</title>
        <authorList>
            <person name="Sepulveda-Robles O."/>
            <person name="Kameyama L."/>
            <person name="Guarneros G."/>
        </authorList>
    </citation>
    <scope>NUCLEOTIDE SEQUENCE [LARGE SCALE GENOMIC DNA]</scope>
</reference>
<keyword evidence="3" id="KW-1185">Reference proteome</keyword>
<dbReference type="OrthoDB" id="7888at10239"/>
<gene>
    <name evidence="2" type="ORF">PaMx28_12</name>
</gene>
<name>A0A0S0N239_9CAUD</name>
<dbReference type="GeneID" id="26637062"/>
<organism evidence="2 3">
    <name type="scientific">Pseudomonas phage PaMx28</name>
    <dbReference type="NCBI Taxonomy" id="1175659"/>
    <lineage>
        <taxon>Viruses</taxon>
        <taxon>Duplodnaviria</taxon>
        <taxon>Heunggongvirae</taxon>
        <taxon>Uroviricota</taxon>
        <taxon>Caudoviricetes</taxon>
        <taxon>Mesyanzhinovviridae</taxon>
        <taxon>Bradleyvirinae</taxon>
        <taxon>Pamexvirus</taxon>
        <taxon>Pamexvirus PaMx28</taxon>
    </lineage>
</organism>
<proteinExistence type="predicted"/>
<sequence length="258" mass="27845">MDFEFLKNPTVDSIEKVPEQFRGLYAEGDGGFVLNDNYKGVASAVDGLNKSLKAARRDADEARKNRPDVSGFAAVGQLLGIEGEDATNADALRAAVEKVISESKDGKVNWDKMKKDLERGFQAQLQTKDGELQTMNKTLQKYLVTTAAVQAIAGHKGVPELLLPHIQAKTKVIKEGEEYVVRVVDESGDPRGNASGGFMTVEDLVKEMKASPTFGRAFESEAPNGSGVKPGATQQKPAQKGRELSPTEKIAAGLAKRR</sequence>
<dbReference type="RefSeq" id="YP_009210624.1">
    <property type="nucleotide sequence ID" value="NC_028931.1"/>
</dbReference>
<feature type="region of interest" description="Disordered" evidence="1">
    <location>
        <begin position="214"/>
        <end position="258"/>
    </location>
</feature>